<dbReference type="Pfam" id="PF09594">
    <property type="entry name" value="GT87"/>
    <property type="match status" value="1"/>
</dbReference>
<gene>
    <name evidence="9" type="ORF">V6575_08075</name>
</gene>
<feature type="transmembrane region" description="Helical" evidence="8">
    <location>
        <begin position="291"/>
        <end position="311"/>
    </location>
</feature>
<comment type="similarity">
    <text evidence="7">Belongs to the glycosyltransferase 87 family.</text>
</comment>
<feature type="transmembrane region" description="Helical" evidence="8">
    <location>
        <begin position="24"/>
        <end position="46"/>
    </location>
</feature>
<feature type="transmembrane region" description="Helical" evidence="8">
    <location>
        <begin position="317"/>
        <end position="336"/>
    </location>
</feature>
<comment type="subcellular location">
    <subcellularLocation>
        <location evidence="1">Cell membrane</location>
        <topology evidence="1">Multi-pass membrane protein</topology>
    </subcellularLocation>
</comment>
<proteinExistence type="inferred from homology"/>
<feature type="transmembrane region" description="Helical" evidence="8">
    <location>
        <begin position="151"/>
        <end position="184"/>
    </location>
</feature>
<evidence type="ECO:0000256" key="3">
    <source>
        <dbReference type="ARBA" id="ARBA00022679"/>
    </source>
</evidence>
<keyword evidence="6 8" id="KW-0472">Membrane</keyword>
<evidence type="ECO:0000256" key="6">
    <source>
        <dbReference type="ARBA" id="ARBA00023136"/>
    </source>
</evidence>
<dbReference type="GO" id="GO:0016757">
    <property type="term" value="F:glycosyltransferase activity"/>
    <property type="evidence" value="ECO:0007669"/>
    <property type="project" value="UniProtKB-KW"/>
</dbReference>
<keyword evidence="10" id="KW-1185">Reference proteome</keyword>
<keyword evidence="4 8" id="KW-0812">Transmembrane</keyword>
<evidence type="ECO:0000256" key="2">
    <source>
        <dbReference type="ARBA" id="ARBA00022475"/>
    </source>
</evidence>
<protein>
    <submittedName>
        <fullName evidence="9">Glycosyltransferase family 87 protein</fullName>
        <ecNumber evidence="9">2.4.-.-</ecNumber>
    </submittedName>
</protein>
<reference evidence="9 10" key="1">
    <citation type="submission" date="2024-02" db="EMBL/GenBank/DDBJ databases">
        <title>Roseibium algae sp. nov., isolated from marine alga (Grateloupia sp.), showing potential in myo-inositol conversion.</title>
        <authorList>
            <person name="Wang Y."/>
        </authorList>
    </citation>
    <scope>NUCLEOTIDE SEQUENCE [LARGE SCALE GENOMIC DNA]</scope>
    <source>
        <strain evidence="9 10">H3510</strain>
    </source>
</reference>
<keyword evidence="5 8" id="KW-1133">Transmembrane helix</keyword>
<dbReference type="Proteomes" id="UP001385499">
    <property type="component" value="Unassembled WGS sequence"/>
</dbReference>
<evidence type="ECO:0000256" key="1">
    <source>
        <dbReference type="ARBA" id="ARBA00004651"/>
    </source>
</evidence>
<comment type="caution">
    <text evidence="9">The sequence shown here is derived from an EMBL/GenBank/DDBJ whole genome shotgun (WGS) entry which is preliminary data.</text>
</comment>
<evidence type="ECO:0000256" key="8">
    <source>
        <dbReference type="SAM" id="Phobius"/>
    </source>
</evidence>
<feature type="transmembrane region" description="Helical" evidence="8">
    <location>
        <begin position="220"/>
        <end position="239"/>
    </location>
</feature>
<evidence type="ECO:0000256" key="5">
    <source>
        <dbReference type="ARBA" id="ARBA00022989"/>
    </source>
</evidence>
<evidence type="ECO:0000313" key="9">
    <source>
        <dbReference type="EMBL" id="MEJ8474043.1"/>
    </source>
</evidence>
<keyword evidence="9" id="KW-0328">Glycosyltransferase</keyword>
<evidence type="ECO:0000313" key="10">
    <source>
        <dbReference type="Proteomes" id="UP001385499"/>
    </source>
</evidence>
<feature type="transmembrane region" description="Helical" evidence="8">
    <location>
        <begin position="259"/>
        <end position="279"/>
    </location>
</feature>
<keyword evidence="2" id="KW-1003">Cell membrane</keyword>
<dbReference type="InterPro" id="IPR018584">
    <property type="entry name" value="GT87"/>
</dbReference>
<dbReference type="RefSeq" id="WP_340273752.1">
    <property type="nucleotide sequence ID" value="NZ_JBAKIA010000004.1"/>
</dbReference>
<evidence type="ECO:0000256" key="4">
    <source>
        <dbReference type="ARBA" id="ARBA00022692"/>
    </source>
</evidence>
<dbReference type="EMBL" id="JBAKIA010000004">
    <property type="protein sequence ID" value="MEJ8474043.1"/>
    <property type="molecule type" value="Genomic_DNA"/>
</dbReference>
<organism evidence="9 10">
    <name type="scientific">Roseibium algae</name>
    <dbReference type="NCBI Taxonomy" id="3123038"/>
    <lineage>
        <taxon>Bacteria</taxon>
        <taxon>Pseudomonadati</taxon>
        <taxon>Pseudomonadota</taxon>
        <taxon>Alphaproteobacteria</taxon>
        <taxon>Hyphomicrobiales</taxon>
        <taxon>Stappiaceae</taxon>
        <taxon>Roseibium</taxon>
    </lineage>
</organism>
<dbReference type="EC" id="2.4.-.-" evidence="9"/>
<feature type="transmembrane region" description="Helical" evidence="8">
    <location>
        <begin position="190"/>
        <end position="213"/>
    </location>
</feature>
<keyword evidence="3 9" id="KW-0808">Transferase</keyword>
<accession>A0ABU8TJN2</accession>
<sequence>MSVLSAVKNIYLAIFRNQEFADKLGGSFVLFCLVLSAVFVGGYWLMTGAEQILHFPSSIEEPIKEDLAAFYRAGQMAAQGRAVEAYDVEAFREPLSGHAKTLVFRYPPHFLPFAEVLAPMSYAQAKALGLILSVLALASIPLLLKAPSSMAFFFVFSGIGFHTLTVLNNSALTIFLIVLALVILKKGPVISGILLGVASLKPQYGVLVPVFLLANGHYRAIFAACLTILALLALTALLYGADVMGAYVQTYTQEPYVSYMKAITPGFLNLTALLGKIGIEGTARVLTYLQVVMGLLWLQPMIAPVFALGFSAADQQIAYSILPTLHIILALLMWTWQLWRERRSDL</sequence>
<evidence type="ECO:0000256" key="7">
    <source>
        <dbReference type="ARBA" id="ARBA00024033"/>
    </source>
</evidence>
<name>A0ABU8TJN2_9HYPH</name>
<feature type="transmembrane region" description="Helical" evidence="8">
    <location>
        <begin position="127"/>
        <end position="144"/>
    </location>
</feature>